<dbReference type="EMBL" id="BJZU01000043">
    <property type="protein sequence ID" value="GEP04318.1"/>
    <property type="molecule type" value="Genomic_DNA"/>
</dbReference>
<reference evidence="2 4" key="3">
    <citation type="submission" date="2019-07" db="EMBL/GenBank/DDBJ databases">
        <title>Whole genome shotgun sequence of Methylobacterium oxalidis NBRC 107715.</title>
        <authorList>
            <person name="Hosoyama A."/>
            <person name="Uohara A."/>
            <person name="Ohji S."/>
            <person name="Ichikawa N."/>
        </authorList>
    </citation>
    <scope>NUCLEOTIDE SEQUENCE [LARGE SCALE GENOMIC DNA]</scope>
    <source>
        <strain evidence="2 4">NBRC 107715</strain>
    </source>
</reference>
<keyword evidence="1" id="KW-0812">Transmembrane</keyword>
<reference evidence="5" key="2">
    <citation type="journal article" date="2019" name="Int. J. Syst. Evol. Microbiol.">
        <title>The Global Catalogue of Microorganisms (GCM) 10K type strain sequencing project: providing services to taxonomists for standard genome sequencing and annotation.</title>
        <authorList>
            <consortium name="The Broad Institute Genomics Platform"/>
            <consortium name="The Broad Institute Genome Sequencing Center for Infectious Disease"/>
            <person name="Wu L."/>
            <person name="Ma J."/>
        </authorList>
    </citation>
    <scope>NUCLEOTIDE SEQUENCE [LARGE SCALE GENOMIC DNA]</scope>
    <source>
        <strain evidence="5">NBRC 107715</strain>
    </source>
</reference>
<gene>
    <name evidence="3" type="ORF">GCM10007888_55460</name>
    <name evidence="2" type="ORF">MOX02_23560</name>
</gene>
<keyword evidence="1" id="KW-1133">Transmembrane helix</keyword>
<dbReference type="Proteomes" id="UP001156856">
    <property type="component" value="Unassembled WGS sequence"/>
</dbReference>
<organism evidence="2 4">
    <name type="scientific">Methylobacterium oxalidis</name>
    <dbReference type="NCBI Taxonomy" id="944322"/>
    <lineage>
        <taxon>Bacteria</taxon>
        <taxon>Pseudomonadati</taxon>
        <taxon>Pseudomonadota</taxon>
        <taxon>Alphaproteobacteria</taxon>
        <taxon>Hyphomicrobiales</taxon>
        <taxon>Methylobacteriaceae</taxon>
        <taxon>Methylobacterium</taxon>
    </lineage>
</organism>
<proteinExistence type="predicted"/>
<dbReference type="Proteomes" id="UP000321960">
    <property type="component" value="Unassembled WGS sequence"/>
</dbReference>
<accession>A0A512J2X2</accession>
<keyword evidence="1" id="KW-0472">Membrane</keyword>
<feature type="transmembrane region" description="Helical" evidence="1">
    <location>
        <begin position="12"/>
        <end position="34"/>
    </location>
</feature>
<reference evidence="3" key="4">
    <citation type="submission" date="2023-01" db="EMBL/GenBank/DDBJ databases">
        <title>Draft genome sequence of Methylobacterium oxalidis strain NBRC 107715.</title>
        <authorList>
            <person name="Sun Q."/>
            <person name="Mori K."/>
        </authorList>
    </citation>
    <scope>NUCLEOTIDE SEQUENCE</scope>
    <source>
        <strain evidence="3">NBRC 107715</strain>
    </source>
</reference>
<evidence type="ECO:0000313" key="5">
    <source>
        <dbReference type="Proteomes" id="UP001156856"/>
    </source>
</evidence>
<feature type="transmembrane region" description="Helical" evidence="1">
    <location>
        <begin position="54"/>
        <end position="74"/>
    </location>
</feature>
<dbReference type="OrthoDB" id="8004797at2"/>
<comment type="caution">
    <text evidence="2">The sequence shown here is derived from an EMBL/GenBank/DDBJ whole genome shotgun (WGS) entry which is preliminary data.</text>
</comment>
<evidence type="ECO:0000313" key="2">
    <source>
        <dbReference type="EMBL" id="GEP04318.1"/>
    </source>
</evidence>
<reference evidence="3" key="1">
    <citation type="journal article" date="2014" name="Int. J. Syst. Evol. Microbiol.">
        <title>Complete genome of a new Firmicutes species belonging to the dominant human colonic microbiota ('Ruminococcus bicirculans') reveals two chromosomes and a selective capacity to utilize plant glucans.</title>
        <authorList>
            <consortium name="NISC Comparative Sequencing Program"/>
            <person name="Wegmann U."/>
            <person name="Louis P."/>
            <person name="Goesmann A."/>
            <person name="Henrissat B."/>
            <person name="Duncan S.H."/>
            <person name="Flint H.J."/>
        </authorList>
    </citation>
    <scope>NUCLEOTIDE SEQUENCE</scope>
    <source>
        <strain evidence="3">NBRC 107715</strain>
    </source>
</reference>
<protein>
    <submittedName>
        <fullName evidence="2">Uncharacterized protein</fullName>
    </submittedName>
</protein>
<evidence type="ECO:0000313" key="3">
    <source>
        <dbReference type="EMBL" id="GLS67163.1"/>
    </source>
</evidence>
<name>A0A512J2X2_9HYPH</name>
<dbReference type="AlphaFoldDB" id="A0A512J2X2"/>
<evidence type="ECO:0000313" key="4">
    <source>
        <dbReference type="Proteomes" id="UP000321960"/>
    </source>
</evidence>
<keyword evidence="5" id="KW-1185">Reference proteome</keyword>
<dbReference type="EMBL" id="BSPK01000111">
    <property type="protein sequence ID" value="GLS67163.1"/>
    <property type="molecule type" value="Genomic_DNA"/>
</dbReference>
<evidence type="ECO:0000256" key="1">
    <source>
        <dbReference type="SAM" id="Phobius"/>
    </source>
</evidence>
<sequence>MIAQAVAEPRMLLVLVGAALVFGGIVVTAFRGNWGGRFRTRSRTDSAAGLRPRANWPGLAMLAGGIGCLLAAAAV</sequence>